<dbReference type="GO" id="GO:0005669">
    <property type="term" value="C:transcription factor TFIID complex"/>
    <property type="evidence" value="ECO:0007669"/>
    <property type="project" value="InterPro"/>
</dbReference>
<reference evidence="10" key="1">
    <citation type="submission" date="2022-07" db="EMBL/GenBank/DDBJ databases">
        <title>Phylogenomic reconstructions and comparative analyses of Kickxellomycotina fungi.</title>
        <authorList>
            <person name="Reynolds N.K."/>
            <person name="Stajich J.E."/>
            <person name="Barry K."/>
            <person name="Grigoriev I.V."/>
            <person name="Crous P."/>
            <person name="Smith M.E."/>
        </authorList>
    </citation>
    <scope>NUCLEOTIDE SEQUENCE</scope>
    <source>
        <strain evidence="10">RSA 567</strain>
    </source>
</reference>
<evidence type="ECO:0000313" key="11">
    <source>
        <dbReference type="Proteomes" id="UP001151582"/>
    </source>
</evidence>
<dbReference type="CDD" id="cd08050">
    <property type="entry name" value="TAF6C"/>
    <property type="match status" value="1"/>
</dbReference>
<dbReference type="GO" id="GO:0006325">
    <property type="term" value="P:chromatin organization"/>
    <property type="evidence" value="ECO:0007669"/>
    <property type="project" value="UniProtKB-ARBA"/>
</dbReference>
<accession>A0A9W8BCL1</accession>
<dbReference type="GO" id="GO:0003713">
    <property type="term" value="F:transcription coactivator activity"/>
    <property type="evidence" value="ECO:0007669"/>
    <property type="project" value="TreeGrafter"/>
</dbReference>
<dbReference type="InterPro" id="IPR004823">
    <property type="entry name" value="TAF_TATA-bd_Histone-like_dom"/>
</dbReference>
<dbReference type="GO" id="GO:0046695">
    <property type="term" value="C:SLIK (SAGA-like) complex"/>
    <property type="evidence" value="ECO:0007669"/>
    <property type="project" value="InterPro"/>
</dbReference>
<feature type="region of interest" description="Disordered" evidence="8">
    <location>
        <begin position="135"/>
        <end position="178"/>
    </location>
</feature>
<dbReference type="PANTHER" id="PTHR10221:SF9">
    <property type="entry name" value="TRANSCRIPTION INITIATION FACTOR TFIID SUBUNIT 6"/>
    <property type="match status" value="1"/>
</dbReference>
<evidence type="ECO:0000256" key="8">
    <source>
        <dbReference type="SAM" id="MobiDB-lite"/>
    </source>
</evidence>
<sequence>MSVFPKETIRNISETLGIPKVKDEVTVALAQDVEYRVYEVIQEAIKFMRHSKRTKLHTEDIDYALRVRNVEPLYGYGAFGEVGFKRVAALSEDLYIIEDEELDFEKVLNAPLPPAPRDVTYTAHWLAIEGVQPAIKQNPAPSEPPVDHPAKKSRVNGHAAPALPGSAPVETRDGSGSTSQVKHVLSKELQLYYERVTEALLSTNDVLRGTALESLAVDPGIHQLLPYFTQFVAHQVTHNLKQLRTLGTMVQMVHALLTNSRLFMEPYLHQVMPALLTCLVGKKLGQGKSDTEPNGDTMDVENGAANVQRTPDHWELRRSAASLVATICSEYGQAYHTLQPRVTRTLLRAFLDPTKPFTTHYGAIVGLTKLGHSVVRLLLLPNVKAYTRLLEPSTTSNDTTPAIKDAQEHCWQALLDAIESLNDDDGPQSLAQPTASQTEFVTESQVATLTEFLGEPFTKRLVARTAAWKAVPSIIDAIKAGPLVVKKPASTDNDTAMES</sequence>
<proteinExistence type="inferred from homology"/>
<dbReference type="EMBL" id="JANBQB010000001">
    <property type="protein sequence ID" value="KAJ1985375.1"/>
    <property type="molecule type" value="Genomic_DNA"/>
</dbReference>
<keyword evidence="5" id="KW-0539">Nucleus</keyword>
<dbReference type="InterPro" id="IPR016024">
    <property type="entry name" value="ARM-type_fold"/>
</dbReference>
<evidence type="ECO:0000256" key="7">
    <source>
        <dbReference type="ARBA" id="ARBA00093655"/>
    </source>
</evidence>
<evidence type="ECO:0000313" key="10">
    <source>
        <dbReference type="EMBL" id="KAJ1985375.1"/>
    </source>
</evidence>
<dbReference type="CDD" id="cd22931">
    <property type="entry name" value="HFD_TAF6"/>
    <property type="match status" value="1"/>
</dbReference>
<evidence type="ECO:0000256" key="6">
    <source>
        <dbReference type="ARBA" id="ARBA00076308"/>
    </source>
</evidence>
<evidence type="ECO:0000256" key="5">
    <source>
        <dbReference type="ARBA" id="ARBA00023242"/>
    </source>
</evidence>
<comment type="similarity">
    <text evidence="2">Belongs to the TAF6 family.</text>
</comment>
<keyword evidence="3" id="KW-0805">Transcription regulation</keyword>
<dbReference type="GO" id="GO:0016251">
    <property type="term" value="F:RNA polymerase II general transcription initiation factor activity"/>
    <property type="evidence" value="ECO:0007669"/>
    <property type="project" value="InterPro"/>
</dbReference>
<comment type="subcellular location">
    <subcellularLocation>
        <location evidence="1">Nucleus</location>
    </subcellularLocation>
</comment>
<evidence type="ECO:0000256" key="4">
    <source>
        <dbReference type="ARBA" id="ARBA00023163"/>
    </source>
</evidence>
<dbReference type="GO" id="GO:0000124">
    <property type="term" value="C:SAGA complex"/>
    <property type="evidence" value="ECO:0007669"/>
    <property type="project" value="InterPro"/>
</dbReference>
<name>A0A9W8BCL1_9FUNG</name>
<dbReference type="OrthoDB" id="361039at2759"/>
<gene>
    <name evidence="10" type="primary">taf6</name>
    <name evidence="10" type="ORF">H4R34_000029</name>
</gene>
<keyword evidence="4" id="KW-0804">Transcription</keyword>
<dbReference type="Gene3D" id="1.10.20.10">
    <property type="entry name" value="Histone, subunit A"/>
    <property type="match status" value="1"/>
</dbReference>
<dbReference type="InterPro" id="IPR009072">
    <property type="entry name" value="Histone-fold"/>
</dbReference>
<dbReference type="GO" id="GO:0046982">
    <property type="term" value="F:protein heterodimerization activity"/>
    <property type="evidence" value="ECO:0007669"/>
    <property type="project" value="InterPro"/>
</dbReference>
<dbReference type="InterPro" id="IPR046344">
    <property type="entry name" value="TAF6_C_sf"/>
</dbReference>
<dbReference type="Pfam" id="PF07571">
    <property type="entry name" value="TAF6_C"/>
    <property type="match status" value="1"/>
</dbReference>
<dbReference type="SUPFAM" id="SSF47113">
    <property type="entry name" value="Histone-fold"/>
    <property type="match status" value="1"/>
</dbReference>
<keyword evidence="11" id="KW-1185">Reference proteome</keyword>
<dbReference type="GO" id="GO:0051123">
    <property type="term" value="P:RNA polymerase II preinitiation complex assembly"/>
    <property type="evidence" value="ECO:0007669"/>
    <property type="project" value="TreeGrafter"/>
</dbReference>
<dbReference type="AlphaFoldDB" id="A0A9W8BCL1"/>
<dbReference type="PANTHER" id="PTHR10221">
    <property type="entry name" value="TRANSCRIPTION INITIATION FACTOR TFIID SUBUNIT 6"/>
    <property type="match status" value="1"/>
</dbReference>
<dbReference type="SUPFAM" id="SSF48371">
    <property type="entry name" value="ARM repeat"/>
    <property type="match status" value="1"/>
</dbReference>
<evidence type="ECO:0000256" key="2">
    <source>
        <dbReference type="ARBA" id="ARBA00007688"/>
    </source>
</evidence>
<organism evidence="10 11">
    <name type="scientific">Dimargaris verticillata</name>
    <dbReference type="NCBI Taxonomy" id="2761393"/>
    <lineage>
        <taxon>Eukaryota</taxon>
        <taxon>Fungi</taxon>
        <taxon>Fungi incertae sedis</taxon>
        <taxon>Zoopagomycota</taxon>
        <taxon>Kickxellomycotina</taxon>
        <taxon>Dimargaritomycetes</taxon>
        <taxon>Dimargaritales</taxon>
        <taxon>Dimargaritaceae</taxon>
        <taxon>Dimargaris</taxon>
    </lineage>
</organism>
<evidence type="ECO:0000259" key="9">
    <source>
        <dbReference type="SMART" id="SM00803"/>
    </source>
</evidence>
<feature type="domain" description="TATA box binding protein associated factor (TAF) histone-like fold" evidence="9">
    <location>
        <begin position="2"/>
        <end position="66"/>
    </location>
</feature>
<dbReference type="Proteomes" id="UP001151582">
    <property type="component" value="Unassembled WGS sequence"/>
</dbReference>
<dbReference type="Pfam" id="PF02969">
    <property type="entry name" value="TAF"/>
    <property type="match status" value="1"/>
</dbReference>
<dbReference type="InterPro" id="IPR011442">
    <property type="entry name" value="TAF6_C"/>
</dbReference>
<evidence type="ECO:0000256" key="1">
    <source>
        <dbReference type="ARBA" id="ARBA00004123"/>
    </source>
</evidence>
<comment type="caution">
    <text evidence="10">The sequence shown here is derived from an EMBL/GenBank/DDBJ whole genome shotgun (WGS) entry which is preliminary data.</text>
</comment>
<protein>
    <recommendedName>
        <fullName evidence="6">TBP-associated factor 6</fullName>
    </recommendedName>
    <alternativeName>
        <fullName evidence="7">Transcription initiation factor TFIID subunit 6</fullName>
    </alternativeName>
</protein>
<dbReference type="InterPro" id="IPR037796">
    <property type="entry name" value="TAF6"/>
</dbReference>
<dbReference type="SMART" id="SM00803">
    <property type="entry name" value="TAF"/>
    <property type="match status" value="1"/>
</dbReference>
<evidence type="ECO:0000256" key="3">
    <source>
        <dbReference type="ARBA" id="ARBA00023015"/>
    </source>
</evidence>
<dbReference type="FunFam" id="1.10.20.10:FF:000033">
    <property type="entry name" value="Transcription initiation factor TFIID complex subunit"/>
    <property type="match status" value="1"/>
</dbReference>
<dbReference type="Gene3D" id="1.25.40.770">
    <property type="entry name" value="TAF6, C-terminal HEAT repeat domain"/>
    <property type="match status" value="1"/>
</dbReference>